<dbReference type="Pfam" id="PF00359">
    <property type="entry name" value="PTS_EIIA_2"/>
    <property type="match status" value="1"/>
</dbReference>
<dbReference type="InterPro" id="IPR051541">
    <property type="entry name" value="PTS_SugarTrans_NitroReg"/>
</dbReference>
<gene>
    <name evidence="2" type="primary">ptsN</name>
    <name evidence="2" type="ORF">Lnau_0399</name>
</gene>
<dbReference type="PANTHER" id="PTHR47738:SF1">
    <property type="entry name" value="NITROGEN REGULATORY PROTEIN"/>
    <property type="match status" value="1"/>
</dbReference>
<dbReference type="CDD" id="cd00211">
    <property type="entry name" value="PTS_IIA_fru"/>
    <property type="match status" value="1"/>
</dbReference>
<keyword evidence="3" id="KW-1185">Reference proteome</keyword>
<comment type="caution">
    <text evidence="2">The sequence shown here is derived from an EMBL/GenBank/DDBJ whole genome shotgun (WGS) entry which is preliminary data.</text>
</comment>
<dbReference type="SUPFAM" id="SSF55804">
    <property type="entry name" value="Phoshotransferase/anion transport protein"/>
    <property type="match status" value="1"/>
</dbReference>
<dbReference type="RefSeq" id="WP_058503478.1">
    <property type="nucleotide sequence ID" value="NZ_CAAAIF010000005.1"/>
</dbReference>
<dbReference type="PROSITE" id="PS51094">
    <property type="entry name" value="PTS_EIIA_TYPE_2"/>
    <property type="match status" value="1"/>
</dbReference>
<dbReference type="InterPro" id="IPR016152">
    <property type="entry name" value="PTrfase/Anion_transptr"/>
</dbReference>
<name>A0A0W0X2Z7_9GAMM</name>
<evidence type="ECO:0000313" key="2">
    <source>
        <dbReference type="EMBL" id="KTD38905.1"/>
    </source>
</evidence>
<evidence type="ECO:0000259" key="1">
    <source>
        <dbReference type="PROSITE" id="PS51094"/>
    </source>
</evidence>
<reference evidence="2 3" key="1">
    <citation type="submission" date="2015-11" db="EMBL/GenBank/DDBJ databases">
        <title>Genomic analysis of 38 Legionella species identifies large and diverse effector repertoires.</title>
        <authorList>
            <person name="Burstein D."/>
            <person name="Amaro F."/>
            <person name="Zusman T."/>
            <person name="Lifshitz Z."/>
            <person name="Cohen O."/>
            <person name="Gilbert J.A."/>
            <person name="Pupko T."/>
            <person name="Shuman H.A."/>
            <person name="Segal G."/>
        </authorList>
    </citation>
    <scope>NUCLEOTIDE SEQUENCE [LARGE SCALE GENOMIC DNA]</scope>
    <source>
        <strain evidence="2 3">ATCC 49506</strain>
    </source>
</reference>
<dbReference type="InterPro" id="IPR002178">
    <property type="entry name" value="PTS_EIIA_type-2_dom"/>
</dbReference>
<dbReference type="Gene3D" id="3.40.930.10">
    <property type="entry name" value="Mannitol-specific EII, Chain A"/>
    <property type="match status" value="1"/>
</dbReference>
<dbReference type="AlphaFoldDB" id="A0A0W0X2Z7"/>
<dbReference type="GO" id="GO:0030295">
    <property type="term" value="F:protein kinase activator activity"/>
    <property type="evidence" value="ECO:0007669"/>
    <property type="project" value="TreeGrafter"/>
</dbReference>
<keyword evidence="2" id="KW-0808">Transferase</keyword>
<dbReference type="STRING" id="45070.Lnau_0399"/>
<proteinExistence type="predicted"/>
<feature type="domain" description="PTS EIIA type-2" evidence="1">
    <location>
        <begin position="5"/>
        <end position="149"/>
    </location>
</feature>
<dbReference type="EC" id="2.7.1.-" evidence="2"/>
<dbReference type="EMBL" id="LNYO01000004">
    <property type="protein sequence ID" value="KTD38905.1"/>
    <property type="molecule type" value="Genomic_DNA"/>
</dbReference>
<dbReference type="PATRIC" id="fig|45070.6.peg.422"/>
<evidence type="ECO:0000313" key="3">
    <source>
        <dbReference type="Proteomes" id="UP000054725"/>
    </source>
</evidence>
<dbReference type="GO" id="GO:0016740">
    <property type="term" value="F:transferase activity"/>
    <property type="evidence" value="ECO:0007669"/>
    <property type="project" value="UniProtKB-KW"/>
</dbReference>
<organism evidence="2 3">
    <name type="scientific">Legionella nautarum</name>
    <dbReference type="NCBI Taxonomy" id="45070"/>
    <lineage>
        <taxon>Bacteria</taxon>
        <taxon>Pseudomonadati</taxon>
        <taxon>Pseudomonadota</taxon>
        <taxon>Gammaproteobacteria</taxon>
        <taxon>Legionellales</taxon>
        <taxon>Legionellaceae</taxon>
        <taxon>Legionella</taxon>
    </lineage>
</organism>
<dbReference type="Proteomes" id="UP000054725">
    <property type="component" value="Unassembled WGS sequence"/>
</dbReference>
<protein>
    <submittedName>
        <fullName evidence="2">Nitrogen regulatory protein</fullName>
        <ecNumber evidence="2">2.7.1.-</ecNumber>
    </submittedName>
</protein>
<accession>A0A0W0X2Z7</accession>
<dbReference type="OrthoDB" id="95460at2"/>
<dbReference type="PANTHER" id="PTHR47738">
    <property type="entry name" value="PTS SYSTEM FRUCTOSE-LIKE EIIA COMPONENT-RELATED"/>
    <property type="match status" value="1"/>
</dbReference>
<sequence length="154" mass="17328">MQFSQLINVNTVYIDSISQSKMAVLLKLSQLVSQNHPQLNPQELFDAYWKRECLGSTAIGQGVAIPHIRTAALTEAQGCVIRLLNPVDFGAEDKQPIDLIIGLLVPQEQVDQHLKILAEIIKRFSVPSFREACRRIDDQEEFYNLLISAEELPA</sequence>